<feature type="domain" description="Acyltransferase 3" evidence="2">
    <location>
        <begin position="13"/>
        <end position="351"/>
    </location>
</feature>
<feature type="transmembrane region" description="Helical" evidence="1">
    <location>
        <begin position="145"/>
        <end position="163"/>
    </location>
</feature>
<dbReference type="InterPro" id="IPR002656">
    <property type="entry name" value="Acyl_transf_3_dom"/>
</dbReference>
<feature type="transmembrane region" description="Helical" evidence="1">
    <location>
        <begin position="169"/>
        <end position="187"/>
    </location>
</feature>
<reference evidence="4" key="1">
    <citation type="submission" date="2016-04" db="EMBL/GenBank/DDBJ databases">
        <authorList>
            <person name="Chen L."/>
            <person name="Zhuang W."/>
            <person name="Wang G."/>
        </authorList>
    </citation>
    <scope>NUCLEOTIDE SEQUENCE [LARGE SCALE GENOMIC DNA]</scope>
    <source>
        <strain evidence="4">17621</strain>
    </source>
</reference>
<dbReference type="RefSeq" id="WP_081197543.1">
    <property type="nucleotide sequence ID" value="NZ_FOCZ01000011.1"/>
</dbReference>
<feature type="transmembrane region" description="Helical" evidence="1">
    <location>
        <begin position="194"/>
        <end position="217"/>
    </location>
</feature>
<dbReference type="OrthoDB" id="9796461at2"/>
<feature type="transmembrane region" description="Helical" evidence="1">
    <location>
        <begin position="271"/>
        <end position="290"/>
    </location>
</feature>
<dbReference type="GO" id="GO:0016020">
    <property type="term" value="C:membrane"/>
    <property type="evidence" value="ECO:0007669"/>
    <property type="project" value="TreeGrafter"/>
</dbReference>
<evidence type="ECO:0000259" key="2">
    <source>
        <dbReference type="Pfam" id="PF01757"/>
    </source>
</evidence>
<dbReference type="PANTHER" id="PTHR23028">
    <property type="entry name" value="ACETYLTRANSFERASE"/>
    <property type="match status" value="1"/>
</dbReference>
<dbReference type="EMBL" id="LVXG01000004">
    <property type="protein sequence ID" value="OQP54236.1"/>
    <property type="molecule type" value="Genomic_DNA"/>
</dbReference>
<feature type="transmembrane region" description="Helical" evidence="1">
    <location>
        <begin position="110"/>
        <end position="133"/>
    </location>
</feature>
<feature type="transmembrane region" description="Helical" evidence="1">
    <location>
        <begin position="12"/>
        <end position="30"/>
    </location>
</feature>
<dbReference type="GO" id="GO:0000271">
    <property type="term" value="P:polysaccharide biosynthetic process"/>
    <property type="evidence" value="ECO:0007669"/>
    <property type="project" value="TreeGrafter"/>
</dbReference>
<comment type="caution">
    <text evidence="3">The sequence shown here is derived from an EMBL/GenBank/DDBJ whole genome shotgun (WGS) entry which is preliminary data.</text>
</comment>
<feature type="transmembrane region" description="Helical" evidence="1">
    <location>
        <begin position="334"/>
        <end position="352"/>
    </location>
</feature>
<sequence>MATSQLSTKQLPALTGLRFIAVVMIFLFHSNTPAPTSYIHAVFQQFYLGVNVFFVLSGFLICYNYGKEGELNKQFLKKYYVNRVARIIPLYYILLTCTFIILHFRRPDIVHLVGIYFLNLSFLNGFSSWYMFSGIYPAWSLTPEVTFYILFPFIYLLIVTMNWWWQQVIFFWIVGLLLVLFFFYFPFRGFFDNIHFLLLTTFFGRCFEFFTGIWLAFRFRQWQAKQVATPPPAKRSIPYTVTGGCLSLMVIIIAALISPDKAVAQYPVGKVLSMFVFPVSVAVLLFGLITEITWFSRLLSTSLFKVLGKSAYALFLIHGGFIADWLLSFLNLNLFLVFISLVLLSILLYYLVERPLNNWLRIE</sequence>
<organism evidence="3 4">
    <name type="scientific">Niastella yeongjuensis</name>
    <dbReference type="NCBI Taxonomy" id="354355"/>
    <lineage>
        <taxon>Bacteria</taxon>
        <taxon>Pseudomonadati</taxon>
        <taxon>Bacteroidota</taxon>
        <taxon>Chitinophagia</taxon>
        <taxon>Chitinophagales</taxon>
        <taxon>Chitinophagaceae</taxon>
        <taxon>Niastella</taxon>
    </lineage>
</organism>
<dbReference type="InterPro" id="IPR050879">
    <property type="entry name" value="Acyltransferase_3"/>
</dbReference>
<evidence type="ECO:0000313" key="4">
    <source>
        <dbReference type="Proteomes" id="UP000192610"/>
    </source>
</evidence>
<evidence type="ECO:0000313" key="3">
    <source>
        <dbReference type="EMBL" id="OQP54236.1"/>
    </source>
</evidence>
<dbReference type="GO" id="GO:0016747">
    <property type="term" value="F:acyltransferase activity, transferring groups other than amino-acyl groups"/>
    <property type="evidence" value="ECO:0007669"/>
    <property type="project" value="InterPro"/>
</dbReference>
<evidence type="ECO:0000256" key="1">
    <source>
        <dbReference type="SAM" id="Phobius"/>
    </source>
</evidence>
<dbReference type="AlphaFoldDB" id="A0A1V9F7P1"/>
<feature type="transmembrane region" description="Helical" evidence="1">
    <location>
        <begin position="237"/>
        <end position="259"/>
    </location>
</feature>
<keyword evidence="1" id="KW-0472">Membrane</keyword>
<name>A0A1V9F7P1_9BACT</name>
<dbReference type="STRING" id="354355.SAMN05660816_05245"/>
<accession>A0A1V9F7P1</accession>
<feature type="transmembrane region" description="Helical" evidence="1">
    <location>
        <begin position="310"/>
        <end position="327"/>
    </location>
</feature>
<keyword evidence="1" id="KW-1133">Transmembrane helix</keyword>
<protein>
    <recommendedName>
        <fullName evidence="2">Acyltransferase 3 domain-containing protein</fullName>
    </recommendedName>
</protein>
<feature type="transmembrane region" description="Helical" evidence="1">
    <location>
        <begin position="84"/>
        <end position="104"/>
    </location>
</feature>
<feature type="transmembrane region" description="Helical" evidence="1">
    <location>
        <begin position="42"/>
        <end position="63"/>
    </location>
</feature>
<dbReference type="Pfam" id="PF01757">
    <property type="entry name" value="Acyl_transf_3"/>
    <property type="match status" value="1"/>
</dbReference>
<dbReference type="PANTHER" id="PTHR23028:SF53">
    <property type="entry name" value="ACYL_TRANSF_3 DOMAIN-CONTAINING PROTEIN"/>
    <property type="match status" value="1"/>
</dbReference>
<gene>
    <name evidence="3" type="ORF">A4H97_22325</name>
</gene>
<keyword evidence="4" id="KW-1185">Reference proteome</keyword>
<proteinExistence type="predicted"/>
<dbReference type="Proteomes" id="UP000192610">
    <property type="component" value="Unassembled WGS sequence"/>
</dbReference>
<keyword evidence="1" id="KW-0812">Transmembrane</keyword>